<evidence type="ECO:0000313" key="9">
    <source>
        <dbReference type="EMBL" id="SQF39496.1"/>
    </source>
</evidence>
<evidence type="ECO:0000256" key="2">
    <source>
        <dbReference type="ARBA" id="ARBA00022448"/>
    </source>
</evidence>
<feature type="transmembrane region" description="Helical" evidence="8">
    <location>
        <begin position="193"/>
        <end position="213"/>
    </location>
</feature>
<evidence type="ECO:0000256" key="5">
    <source>
        <dbReference type="ARBA" id="ARBA00022989"/>
    </source>
</evidence>
<dbReference type="InterPro" id="IPR003445">
    <property type="entry name" value="Cat_transpt"/>
</dbReference>
<evidence type="ECO:0000256" key="3">
    <source>
        <dbReference type="ARBA" id="ARBA00022475"/>
    </source>
</evidence>
<proteinExistence type="predicted"/>
<evidence type="ECO:0000256" key="4">
    <source>
        <dbReference type="ARBA" id="ARBA00022692"/>
    </source>
</evidence>
<keyword evidence="10" id="KW-1185">Reference proteome</keyword>
<evidence type="ECO:0000256" key="1">
    <source>
        <dbReference type="ARBA" id="ARBA00004651"/>
    </source>
</evidence>
<organism evidence="9 10">
    <name type="scientific">Streptococcus ferus</name>
    <dbReference type="NCBI Taxonomy" id="1345"/>
    <lineage>
        <taxon>Bacteria</taxon>
        <taxon>Bacillati</taxon>
        <taxon>Bacillota</taxon>
        <taxon>Bacilli</taxon>
        <taxon>Lactobacillales</taxon>
        <taxon>Streptococcaceae</taxon>
        <taxon>Streptococcus</taxon>
    </lineage>
</organism>
<protein>
    <submittedName>
        <fullName evidence="9">Potassium uptake protein</fullName>
    </submittedName>
</protein>
<dbReference type="Pfam" id="PF02386">
    <property type="entry name" value="TrkH"/>
    <property type="match status" value="1"/>
</dbReference>
<feature type="transmembrane region" description="Helical" evidence="8">
    <location>
        <begin position="314"/>
        <end position="339"/>
    </location>
</feature>
<feature type="transmembrane region" description="Helical" evidence="8">
    <location>
        <begin position="161"/>
        <end position="181"/>
    </location>
</feature>
<accession>A0A2X3W569</accession>
<dbReference type="OrthoDB" id="9810952at2"/>
<feature type="transmembrane region" description="Helical" evidence="8">
    <location>
        <begin position="49"/>
        <end position="67"/>
    </location>
</feature>
<evidence type="ECO:0000256" key="7">
    <source>
        <dbReference type="ARBA" id="ARBA00023136"/>
    </source>
</evidence>
<feature type="transmembrane region" description="Helical" evidence="8">
    <location>
        <begin position="243"/>
        <end position="262"/>
    </location>
</feature>
<feature type="transmembrane region" description="Helical" evidence="8">
    <location>
        <begin position="128"/>
        <end position="149"/>
    </location>
</feature>
<gene>
    <name evidence="9" type="primary">ktrB</name>
    <name evidence="9" type="ORF">NCTC12278_00361</name>
</gene>
<dbReference type="GO" id="GO:0005886">
    <property type="term" value="C:plasma membrane"/>
    <property type="evidence" value="ECO:0007669"/>
    <property type="project" value="UniProtKB-SubCell"/>
</dbReference>
<keyword evidence="3" id="KW-1003">Cell membrane</keyword>
<evidence type="ECO:0000256" key="6">
    <source>
        <dbReference type="ARBA" id="ARBA00023065"/>
    </source>
</evidence>
<keyword evidence="2" id="KW-0813">Transport</keyword>
<dbReference type="PANTHER" id="PTHR32024:SF1">
    <property type="entry name" value="KTR SYSTEM POTASSIUM UPTAKE PROTEIN B"/>
    <property type="match status" value="1"/>
</dbReference>
<keyword evidence="6" id="KW-0406">Ion transport</keyword>
<dbReference type="STRING" id="1123303.GCA_000372425_01672"/>
<feature type="transmembrane region" description="Helical" evidence="8">
    <location>
        <begin position="79"/>
        <end position="101"/>
    </location>
</feature>
<dbReference type="KEGG" id="sfer:NCTC12278_00361"/>
<evidence type="ECO:0000256" key="8">
    <source>
        <dbReference type="SAM" id="Phobius"/>
    </source>
</evidence>
<dbReference type="AlphaFoldDB" id="A0A2X3W569"/>
<keyword evidence="4 8" id="KW-0812">Transmembrane</keyword>
<evidence type="ECO:0000313" key="10">
    <source>
        <dbReference type="Proteomes" id="UP000249495"/>
    </source>
</evidence>
<feature type="transmembrane region" description="Helical" evidence="8">
    <location>
        <begin position="360"/>
        <end position="385"/>
    </location>
</feature>
<comment type="subcellular location">
    <subcellularLocation>
        <location evidence="1">Cell membrane</location>
        <topology evidence="1">Multi-pass membrane protein</topology>
    </subcellularLocation>
</comment>
<sequence>MIESISRRKLTVTQQLSASFLLVILIGSLLLSLPLMHNSNAPATTYLDHLFNTVSMVCVTGLSVVPVSQAYNGLGQLTAMLLMQIGGLGLVTLVSLSYYSLKQKMTLSDQSLLQSALSRSNSSGLRPYLFFIYKLTFCLEGVAALILMIDFIPRFGWGHGIFNSLFLAVSAFCNAGFDNFSTTSLTAYATNPIVNITVAFLIIAGGLGFANWLDLVRRFKAYWLEKPRHFKLAFQPLSIHTRLVLYTTATILLLGTVSGWLLELNNPGTLARLNPFQQGMVSFFQSVTMRTAGFATIDYQAANKSTNLLYMLQMIIGGAPGGTAGGIKVTVAALIFLLFKSELKGQKQVVFRNRSIPQALIRQTLTILIFFFLALLSGYFLLLITEPKLDSFSLLFEAISALATVGVSMDVTPNLSTAGRFIIMALMFFGRVGPITVLLSLLNKPEKNIRYAETDLTIA</sequence>
<dbReference type="GO" id="GO:0008324">
    <property type="term" value="F:monoatomic cation transmembrane transporter activity"/>
    <property type="evidence" value="ECO:0007669"/>
    <property type="project" value="InterPro"/>
</dbReference>
<feature type="transmembrane region" description="Helical" evidence="8">
    <location>
        <begin position="421"/>
        <end position="442"/>
    </location>
</feature>
<dbReference type="GO" id="GO:0030001">
    <property type="term" value="P:metal ion transport"/>
    <property type="evidence" value="ECO:0007669"/>
    <property type="project" value="UniProtKB-ARBA"/>
</dbReference>
<reference evidence="9 10" key="1">
    <citation type="submission" date="2018-06" db="EMBL/GenBank/DDBJ databases">
        <authorList>
            <consortium name="Pathogen Informatics"/>
            <person name="Doyle S."/>
        </authorList>
    </citation>
    <scope>NUCLEOTIDE SEQUENCE [LARGE SCALE GENOMIC DNA]</scope>
    <source>
        <strain evidence="9 10">NCTC12278</strain>
    </source>
</reference>
<dbReference type="PANTHER" id="PTHR32024">
    <property type="entry name" value="TRK SYSTEM POTASSIUM UPTAKE PROTEIN TRKG-RELATED"/>
    <property type="match status" value="1"/>
</dbReference>
<dbReference type="EMBL" id="LS483343">
    <property type="protein sequence ID" value="SQF39496.1"/>
    <property type="molecule type" value="Genomic_DNA"/>
</dbReference>
<keyword evidence="5 8" id="KW-1133">Transmembrane helix</keyword>
<feature type="transmembrane region" description="Helical" evidence="8">
    <location>
        <begin position="20"/>
        <end position="37"/>
    </location>
</feature>
<dbReference type="RefSeq" id="WP_018030984.1">
    <property type="nucleotide sequence ID" value="NZ_JBCLUB010000004.1"/>
</dbReference>
<name>A0A2X3W569_9STRE</name>
<keyword evidence="7 8" id="KW-0472">Membrane</keyword>
<dbReference type="Proteomes" id="UP000249495">
    <property type="component" value="Chromosome 1"/>
</dbReference>